<dbReference type="Proteomes" id="UP001629244">
    <property type="component" value="Unassembled WGS sequence"/>
</dbReference>
<keyword evidence="4" id="KW-1185">Reference proteome</keyword>
<feature type="compositionally biased region" description="Polar residues" evidence="1">
    <location>
        <begin position="54"/>
        <end position="79"/>
    </location>
</feature>
<feature type="chain" id="PRO_5046953458" evidence="2">
    <location>
        <begin position="22"/>
        <end position="86"/>
    </location>
</feature>
<evidence type="ECO:0000313" key="4">
    <source>
        <dbReference type="Proteomes" id="UP001629244"/>
    </source>
</evidence>
<reference evidence="3 4" key="1">
    <citation type="submission" date="2024-06" db="EMBL/GenBank/DDBJ databases">
        <authorList>
            <person name="Kaempfer P."/>
            <person name="Viver T."/>
        </authorList>
    </citation>
    <scope>NUCLEOTIDE SEQUENCE [LARGE SCALE GENOMIC DNA]</scope>
    <source>
        <strain evidence="3 4">ST-64</strain>
    </source>
</reference>
<name>A0ABW8YN82_9SPHN</name>
<feature type="region of interest" description="Disordered" evidence="1">
    <location>
        <begin position="16"/>
        <end position="86"/>
    </location>
</feature>
<gene>
    <name evidence="3" type="ORF">ABS767_10985</name>
</gene>
<sequence length="86" mass="8374">MTPAIPAVVALAGAAGAGAGANGVAATGWRTGIDDDERDGCEPDVAGREDGTTPDEQAPNSAASAATPQTRMVTPSLPRSRSGIAA</sequence>
<organism evidence="3 4">
    <name type="scientific">Sphingomonas plantiphila</name>
    <dbReference type="NCBI Taxonomy" id="3163295"/>
    <lineage>
        <taxon>Bacteria</taxon>
        <taxon>Pseudomonadati</taxon>
        <taxon>Pseudomonadota</taxon>
        <taxon>Alphaproteobacteria</taxon>
        <taxon>Sphingomonadales</taxon>
        <taxon>Sphingomonadaceae</taxon>
        <taxon>Sphingomonas</taxon>
    </lineage>
</organism>
<keyword evidence="2" id="KW-0732">Signal</keyword>
<evidence type="ECO:0000313" key="3">
    <source>
        <dbReference type="EMBL" id="MFL9841489.1"/>
    </source>
</evidence>
<comment type="caution">
    <text evidence="3">The sequence shown here is derived from an EMBL/GenBank/DDBJ whole genome shotgun (WGS) entry which is preliminary data.</text>
</comment>
<protein>
    <submittedName>
        <fullName evidence="3">Uncharacterized protein</fullName>
    </submittedName>
</protein>
<accession>A0ABW8YN82</accession>
<evidence type="ECO:0000256" key="1">
    <source>
        <dbReference type="SAM" id="MobiDB-lite"/>
    </source>
</evidence>
<proteinExistence type="predicted"/>
<feature type="signal peptide" evidence="2">
    <location>
        <begin position="1"/>
        <end position="21"/>
    </location>
</feature>
<evidence type="ECO:0000256" key="2">
    <source>
        <dbReference type="SAM" id="SignalP"/>
    </source>
</evidence>
<dbReference type="EMBL" id="JBELQC010000001">
    <property type="protein sequence ID" value="MFL9841489.1"/>
    <property type="molecule type" value="Genomic_DNA"/>
</dbReference>
<dbReference type="RefSeq" id="WP_408078712.1">
    <property type="nucleotide sequence ID" value="NZ_JBELQC010000001.1"/>
</dbReference>